<gene>
    <name evidence="2" type="ORF">PHYSODRAFT_301311</name>
</gene>
<dbReference type="RefSeq" id="XP_009527857.1">
    <property type="nucleotide sequence ID" value="XM_009529562.1"/>
</dbReference>
<evidence type="ECO:0000256" key="1">
    <source>
        <dbReference type="SAM" id="Phobius"/>
    </source>
</evidence>
<dbReference type="Proteomes" id="UP000002640">
    <property type="component" value="Unassembled WGS sequence"/>
</dbReference>
<dbReference type="KEGG" id="psoj:PHYSODRAFT_301311"/>
<organism evidence="2 3">
    <name type="scientific">Phytophthora sojae (strain P6497)</name>
    <name type="common">Soybean stem and root rot agent</name>
    <name type="synonym">Phytophthora megasperma f. sp. glycines</name>
    <dbReference type="NCBI Taxonomy" id="1094619"/>
    <lineage>
        <taxon>Eukaryota</taxon>
        <taxon>Sar</taxon>
        <taxon>Stramenopiles</taxon>
        <taxon>Oomycota</taxon>
        <taxon>Peronosporomycetes</taxon>
        <taxon>Peronosporales</taxon>
        <taxon>Peronosporaceae</taxon>
        <taxon>Phytophthora</taxon>
    </lineage>
</organism>
<evidence type="ECO:0000313" key="2">
    <source>
        <dbReference type="EMBL" id="EGZ18799.1"/>
    </source>
</evidence>
<dbReference type="AlphaFoldDB" id="G4ZIZ4"/>
<sequence>MASHAPILASPRVAPLASSSLTSASLNQTFRSAAATDPTISDLWGPASKMQILVVRNSLACVVAAVFVNGCFYAGNIFSFKPSTEQSPREFLMAMLVWTMLSYAVILVVAHLPTLMSQRFLKYPDYKPSVWFCMRKLLKMSTPYFVASMGECGYYACGEEDILHRDASRTQSPPRSKERFQTSCFEIINAASSVSSSSELPLSELLARISREFALCHHSSVRRVCALRVFLQNSAPRHYGDHRVHGSGDCYQVDAARACQVLQELVRFYIIKKGVRSIRTTVLIDTQARIVLLGTQTSPFLLKYVCDLPKLR</sequence>
<proteinExistence type="predicted"/>
<feature type="transmembrane region" description="Helical" evidence="1">
    <location>
        <begin position="59"/>
        <end position="79"/>
    </location>
</feature>
<dbReference type="InParanoid" id="G4ZIZ4"/>
<keyword evidence="1" id="KW-0812">Transmembrane</keyword>
<name>G4ZIZ4_PHYSP</name>
<keyword evidence="3" id="KW-1185">Reference proteome</keyword>
<dbReference type="GeneID" id="20641988"/>
<evidence type="ECO:0000313" key="3">
    <source>
        <dbReference type="Proteomes" id="UP000002640"/>
    </source>
</evidence>
<keyword evidence="1" id="KW-0472">Membrane</keyword>
<reference evidence="2 3" key="1">
    <citation type="journal article" date="2006" name="Science">
        <title>Phytophthora genome sequences uncover evolutionary origins and mechanisms of pathogenesis.</title>
        <authorList>
            <person name="Tyler B.M."/>
            <person name="Tripathy S."/>
            <person name="Zhang X."/>
            <person name="Dehal P."/>
            <person name="Jiang R.H."/>
            <person name="Aerts A."/>
            <person name="Arredondo F.D."/>
            <person name="Baxter L."/>
            <person name="Bensasson D."/>
            <person name="Beynon J.L."/>
            <person name="Chapman J."/>
            <person name="Damasceno C.M."/>
            <person name="Dorrance A.E."/>
            <person name="Dou D."/>
            <person name="Dickerman A.W."/>
            <person name="Dubchak I.L."/>
            <person name="Garbelotto M."/>
            <person name="Gijzen M."/>
            <person name="Gordon S.G."/>
            <person name="Govers F."/>
            <person name="Grunwald N.J."/>
            <person name="Huang W."/>
            <person name="Ivors K.L."/>
            <person name="Jones R.W."/>
            <person name="Kamoun S."/>
            <person name="Krampis K."/>
            <person name="Lamour K.H."/>
            <person name="Lee M.K."/>
            <person name="McDonald W.H."/>
            <person name="Medina M."/>
            <person name="Meijer H.J."/>
            <person name="Nordberg E.K."/>
            <person name="Maclean D.J."/>
            <person name="Ospina-Giraldo M.D."/>
            <person name="Morris P.F."/>
            <person name="Phuntumart V."/>
            <person name="Putnam N.H."/>
            <person name="Rash S."/>
            <person name="Rose J.K."/>
            <person name="Sakihama Y."/>
            <person name="Salamov A.A."/>
            <person name="Savidor A."/>
            <person name="Scheuring C.F."/>
            <person name="Smith B.M."/>
            <person name="Sobral B.W."/>
            <person name="Terry A."/>
            <person name="Torto-Alalibo T.A."/>
            <person name="Win J."/>
            <person name="Xu Z."/>
            <person name="Zhang H."/>
            <person name="Grigoriev I.V."/>
            <person name="Rokhsar D.S."/>
            <person name="Boore J.L."/>
        </authorList>
    </citation>
    <scope>NUCLEOTIDE SEQUENCE [LARGE SCALE GENOMIC DNA]</scope>
    <source>
        <strain evidence="2 3">P6497</strain>
    </source>
</reference>
<keyword evidence="1" id="KW-1133">Transmembrane helix</keyword>
<feature type="transmembrane region" description="Helical" evidence="1">
    <location>
        <begin position="91"/>
        <end position="112"/>
    </location>
</feature>
<protein>
    <submittedName>
        <fullName evidence="2">Uncharacterized protein</fullName>
    </submittedName>
</protein>
<dbReference type="EMBL" id="JH159154">
    <property type="protein sequence ID" value="EGZ18799.1"/>
    <property type="molecule type" value="Genomic_DNA"/>
</dbReference>
<accession>G4ZIZ4</accession>